<reference evidence="1" key="1">
    <citation type="submission" date="2022-07" db="EMBL/GenBank/DDBJ databases">
        <authorList>
            <consortium name="DAFM: The Division of Animal and Food Microbiology"/>
        </authorList>
    </citation>
    <scope>NUCLEOTIDE SEQUENCE</scope>
    <source>
        <strain evidence="1">19MO01SH01-2</strain>
    </source>
</reference>
<dbReference type="Proteomes" id="UP001218208">
    <property type="component" value="Unassembled WGS sequence"/>
</dbReference>
<dbReference type="RefSeq" id="WP_110711032.1">
    <property type="nucleotide sequence ID" value="NZ_CP029773.1"/>
</dbReference>
<dbReference type="AlphaFoldDB" id="A0AAI9C2H8"/>
<evidence type="ECO:0000313" key="1">
    <source>
        <dbReference type="EMBL" id="EKT4092958.1"/>
    </source>
</evidence>
<comment type="caution">
    <text evidence="1">The sequence shown here is derived from an EMBL/GenBank/DDBJ whole genome shotgun (WGS) entry which is preliminary data.</text>
</comment>
<name>A0AAI9C2H8_STEMA</name>
<organism evidence="1 2">
    <name type="scientific">Stenotrophomonas maltophilia</name>
    <name type="common">Pseudomonas maltophilia</name>
    <name type="synonym">Xanthomonas maltophilia</name>
    <dbReference type="NCBI Taxonomy" id="40324"/>
    <lineage>
        <taxon>Bacteria</taxon>
        <taxon>Pseudomonadati</taxon>
        <taxon>Pseudomonadota</taxon>
        <taxon>Gammaproteobacteria</taxon>
        <taxon>Lysobacterales</taxon>
        <taxon>Lysobacteraceae</taxon>
        <taxon>Stenotrophomonas</taxon>
        <taxon>Stenotrophomonas maltophilia group</taxon>
    </lineage>
</organism>
<protein>
    <submittedName>
        <fullName evidence="1">Uncharacterized protein</fullName>
    </submittedName>
</protein>
<gene>
    <name evidence="1" type="ORF">QEG23_002483</name>
</gene>
<sequence>MLTLSTEQYAMLRLPDAATFCSPLADETRSGFPGETAHLNDAALLQAVRTSYRHAVTSLHITHLPTIVRWVKADVAWAPGLRDHALTVAWFRRTTHANATAADLLALLASCFLSD</sequence>
<evidence type="ECO:0000313" key="2">
    <source>
        <dbReference type="Proteomes" id="UP001218208"/>
    </source>
</evidence>
<accession>A0AAI9C2H8</accession>
<proteinExistence type="predicted"/>
<dbReference type="EMBL" id="ABLOJW010000012">
    <property type="protein sequence ID" value="EKT4092958.1"/>
    <property type="molecule type" value="Genomic_DNA"/>
</dbReference>